<dbReference type="Gene3D" id="2.60.40.10">
    <property type="entry name" value="Immunoglobulins"/>
    <property type="match status" value="1"/>
</dbReference>
<dbReference type="InterPro" id="IPR006102">
    <property type="entry name" value="Ig-like_GH2"/>
</dbReference>
<accession>R7U593</accession>
<dbReference type="EnsemblMetazoa" id="CapteT209288">
    <property type="protein sequence ID" value="CapteP209288"/>
    <property type="gene ID" value="CapteG209288"/>
</dbReference>
<protein>
    <submittedName>
        <fullName evidence="8 9">Uncharacterized protein</fullName>
    </submittedName>
</protein>
<dbReference type="InterPro" id="IPR006101">
    <property type="entry name" value="Glyco_hydro_2"/>
</dbReference>
<dbReference type="InterPro" id="IPR036156">
    <property type="entry name" value="Beta-gal/glucu_dom_sf"/>
</dbReference>
<evidence type="ECO:0000313" key="9">
    <source>
        <dbReference type="EnsemblMetazoa" id="CapteP209288"/>
    </source>
</evidence>
<dbReference type="GO" id="GO:0005975">
    <property type="term" value="P:carbohydrate metabolic process"/>
    <property type="evidence" value="ECO:0007669"/>
    <property type="project" value="InterPro"/>
</dbReference>
<evidence type="ECO:0000256" key="1">
    <source>
        <dbReference type="ARBA" id="ARBA00003025"/>
    </source>
</evidence>
<gene>
    <name evidence="8" type="ORF">CAPTEDRAFT_209288</name>
</gene>
<dbReference type="Proteomes" id="UP000014760">
    <property type="component" value="Unassembled WGS sequence"/>
</dbReference>
<dbReference type="InterPro" id="IPR006103">
    <property type="entry name" value="Glyco_hydro_2_cat"/>
</dbReference>
<reference evidence="9" key="3">
    <citation type="submission" date="2015-06" db="UniProtKB">
        <authorList>
            <consortium name="EnsemblMetazoa"/>
        </authorList>
    </citation>
    <scope>IDENTIFICATION</scope>
</reference>
<dbReference type="HOGENOM" id="CLU_830468_0_0_1"/>
<dbReference type="STRING" id="283909.R7U593"/>
<dbReference type="SUPFAM" id="SSF51445">
    <property type="entry name" value="(Trans)glycosidases"/>
    <property type="match status" value="1"/>
</dbReference>
<feature type="domain" description="Glycosyl hydrolases family 2 sugar binding" evidence="7">
    <location>
        <begin position="3"/>
        <end position="72"/>
    </location>
</feature>
<dbReference type="EMBL" id="AMQN01046794">
    <property type="status" value="NOT_ANNOTATED_CDS"/>
    <property type="molecule type" value="Genomic_DNA"/>
</dbReference>
<reference evidence="10" key="1">
    <citation type="submission" date="2012-12" db="EMBL/GenBank/DDBJ databases">
        <authorList>
            <person name="Hellsten U."/>
            <person name="Grimwood J."/>
            <person name="Chapman J.A."/>
            <person name="Shapiro H."/>
            <person name="Aerts A."/>
            <person name="Otillar R.P."/>
            <person name="Terry A.Y."/>
            <person name="Boore J.L."/>
            <person name="Simakov O."/>
            <person name="Marletaz F."/>
            <person name="Cho S.-J."/>
            <person name="Edsinger-Gonzales E."/>
            <person name="Havlak P."/>
            <person name="Kuo D.-H."/>
            <person name="Larsson T."/>
            <person name="Lv J."/>
            <person name="Arendt D."/>
            <person name="Savage R."/>
            <person name="Osoegawa K."/>
            <person name="de Jong P."/>
            <person name="Lindberg D.R."/>
            <person name="Seaver E.C."/>
            <person name="Weisblat D.A."/>
            <person name="Putnam N.H."/>
            <person name="Grigoriev I.V."/>
            <person name="Rokhsar D.S."/>
        </authorList>
    </citation>
    <scope>NUCLEOTIDE SEQUENCE</scope>
    <source>
        <strain evidence="10">I ESC-2004</strain>
    </source>
</reference>
<dbReference type="GO" id="GO:0004553">
    <property type="term" value="F:hydrolase activity, hydrolyzing O-glycosyl compounds"/>
    <property type="evidence" value="ECO:0007669"/>
    <property type="project" value="InterPro"/>
</dbReference>
<dbReference type="Pfam" id="PF02836">
    <property type="entry name" value="Glyco_hydro_2_C"/>
    <property type="match status" value="1"/>
</dbReference>
<feature type="non-terminal residue" evidence="8">
    <location>
        <position position="335"/>
    </location>
</feature>
<dbReference type="SUPFAM" id="SSF49785">
    <property type="entry name" value="Galactose-binding domain-like"/>
    <property type="match status" value="1"/>
</dbReference>
<feature type="domain" description="Glycoside hydrolase family 2 catalytic" evidence="6">
    <location>
        <begin position="188"/>
        <end position="332"/>
    </location>
</feature>
<dbReference type="SUPFAM" id="SSF49303">
    <property type="entry name" value="beta-Galactosidase/glucuronidase domain"/>
    <property type="match status" value="1"/>
</dbReference>
<sequence length="335" mass="38970">MTYAKVFLNGQLVMEHKGGYTPFKADVSRYLKYGADNQLVVYVDSSERMEIPPFGYVVDYLTYGGIYREVWLEFTEQVIVENCHVRTRNVLNPEKLLDLDLYLTNFAQQASTVDLEFSVLNEEQTIHQFQETVALTGENNQRLNIQQAISGVELWDTENPNLYTLEVKIKDYGHVIDQASFRFGFRQVEFKTDGFFLNGNRLKIRGLNRHQSFPYVGYAMPKRAQQKDAEILKQELGLNTVRLSHYPQSDHFLDRCDELGLLVFNEIPGWQHIGEQGEWWDTTLQHVEEMICKDWNRPSIFIWGVRINESEDCDALYQETNRLAKSLDDTRPTGG</sequence>
<evidence type="ECO:0000259" key="7">
    <source>
        <dbReference type="Pfam" id="PF02837"/>
    </source>
</evidence>
<evidence type="ECO:0000256" key="4">
    <source>
        <dbReference type="ARBA" id="ARBA00023295"/>
    </source>
</evidence>
<evidence type="ECO:0000259" key="6">
    <source>
        <dbReference type="Pfam" id="PF02836"/>
    </source>
</evidence>
<dbReference type="Gene3D" id="2.60.120.260">
    <property type="entry name" value="Galactose-binding domain-like"/>
    <property type="match status" value="1"/>
</dbReference>
<evidence type="ECO:0000313" key="8">
    <source>
        <dbReference type="EMBL" id="ELU01535.1"/>
    </source>
</evidence>
<dbReference type="AlphaFoldDB" id="R7U593"/>
<dbReference type="Pfam" id="PF00703">
    <property type="entry name" value="Glyco_hydro_2"/>
    <property type="match status" value="1"/>
</dbReference>
<dbReference type="PRINTS" id="PR00132">
    <property type="entry name" value="GLHYDRLASE2"/>
</dbReference>
<dbReference type="Gene3D" id="3.20.20.80">
    <property type="entry name" value="Glycosidases"/>
    <property type="match status" value="1"/>
</dbReference>
<dbReference type="InterPro" id="IPR051913">
    <property type="entry name" value="GH2_Domain-Containing"/>
</dbReference>
<dbReference type="InterPro" id="IPR006104">
    <property type="entry name" value="Glyco_hydro_2_N"/>
</dbReference>
<comment type="similarity">
    <text evidence="2">Belongs to the glycosyl hydrolase 2 family.</text>
</comment>
<organism evidence="8">
    <name type="scientific">Capitella teleta</name>
    <name type="common">Polychaete worm</name>
    <dbReference type="NCBI Taxonomy" id="283909"/>
    <lineage>
        <taxon>Eukaryota</taxon>
        <taxon>Metazoa</taxon>
        <taxon>Spiralia</taxon>
        <taxon>Lophotrochozoa</taxon>
        <taxon>Annelida</taxon>
        <taxon>Polychaeta</taxon>
        <taxon>Sedentaria</taxon>
        <taxon>Scolecida</taxon>
        <taxon>Capitellidae</taxon>
        <taxon>Capitella</taxon>
    </lineage>
</organism>
<evidence type="ECO:0000313" key="10">
    <source>
        <dbReference type="Proteomes" id="UP000014760"/>
    </source>
</evidence>
<dbReference type="PROSITE" id="PS00608">
    <property type="entry name" value="GLYCOSYL_HYDROL_F2_2"/>
    <property type="match status" value="1"/>
</dbReference>
<reference evidence="8 10" key="2">
    <citation type="journal article" date="2013" name="Nature">
        <title>Insights into bilaterian evolution from three spiralian genomes.</title>
        <authorList>
            <person name="Simakov O."/>
            <person name="Marletaz F."/>
            <person name="Cho S.J."/>
            <person name="Edsinger-Gonzales E."/>
            <person name="Havlak P."/>
            <person name="Hellsten U."/>
            <person name="Kuo D.H."/>
            <person name="Larsson T."/>
            <person name="Lv J."/>
            <person name="Arendt D."/>
            <person name="Savage R."/>
            <person name="Osoegawa K."/>
            <person name="de Jong P."/>
            <person name="Grimwood J."/>
            <person name="Chapman J.A."/>
            <person name="Shapiro H."/>
            <person name="Aerts A."/>
            <person name="Otillar R.P."/>
            <person name="Terry A.Y."/>
            <person name="Boore J.L."/>
            <person name="Grigoriev I.V."/>
            <person name="Lindberg D.R."/>
            <person name="Seaver E.C."/>
            <person name="Weisblat D.A."/>
            <person name="Putnam N.H."/>
            <person name="Rokhsar D.S."/>
        </authorList>
    </citation>
    <scope>NUCLEOTIDE SEQUENCE</scope>
    <source>
        <strain evidence="8 10">I ESC-2004</strain>
    </source>
</reference>
<dbReference type="InterPro" id="IPR008979">
    <property type="entry name" value="Galactose-bd-like_sf"/>
</dbReference>
<evidence type="ECO:0000256" key="3">
    <source>
        <dbReference type="ARBA" id="ARBA00022801"/>
    </source>
</evidence>
<keyword evidence="10" id="KW-1185">Reference proteome</keyword>
<evidence type="ECO:0000259" key="5">
    <source>
        <dbReference type="Pfam" id="PF00703"/>
    </source>
</evidence>
<proteinExistence type="inferred from homology"/>
<dbReference type="PANTHER" id="PTHR42732">
    <property type="entry name" value="BETA-GALACTOSIDASE"/>
    <property type="match status" value="1"/>
</dbReference>
<dbReference type="PANTHER" id="PTHR42732:SF1">
    <property type="entry name" value="BETA-MANNOSIDASE"/>
    <property type="match status" value="1"/>
</dbReference>
<comment type="function">
    <text evidence="1">Plays an important role in the degradation of dermatan and keratan sulfates.</text>
</comment>
<dbReference type="InterPro" id="IPR013783">
    <property type="entry name" value="Ig-like_fold"/>
</dbReference>
<dbReference type="EMBL" id="KB304987">
    <property type="protein sequence ID" value="ELU01535.1"/>
    <property type="molecule type" value="Genomic_DNA"/>
</dbReference>
<dbReference type="Pfam" id="PF02837">
    <property type="entry name" value="Glyco_hydro_2_N"/>
    <property type="match status" value="1"/>
</dbReference>
<dbReference type="OMA" id="ISINEDW"/>
<dbReference type="OrthoDB" id="10069879at2759"/>
<evidence type="ECO:0000256" key="2">
    <source>
        <dbReference type="ARBA" id="ARBA00007401"/>
    </source>
</evidence>
<dbReference type="InterPro" id="IPR023232">
    <property type="entry name" value="Glyco_hydro_2_AS"/>
</dbReference>
<dbReference type="InterPro" id="IPR017853">
    <property type="entry name" value="GH"/>
</dbReference>
<name>R7U593_CAPTE</name>
<keyword evidence="3" id="KW-0378">Hydrolase</keyword>
<keyword evidence="4" id="KW-0326">Glycosidase</keyword>
<feature type="domain" description="Glycoside hydrolase family 2 immunoglobulin-like beta-sandwich" evidence="5">
    <location>
        <begin position="85"/>
        <end position="186"/>
    </location>
</feature>